<proteinExistence type="predicted"/>
<feature type="transmembrane region" description="Helical" evidence="2">
    <location>
        <begin position="107"/>
        <end position="124"/>
    </location>
</feature>
<evidence type="ECO:0000256" key="2">
    <source>
        <dbReference type="SAM" id="Phobius"/>
    </source>
</evidence>
<dbReference type="EMBL" id="LXTC01000002">
    <property type="protein sequence ID" value="OBA22272.1"/>
    <property type="molecule type" value="Genomic_DNA"/>
</dbReference>
<sequence length="561" mass="63835">MLESPGPEHNGSSEHVAPQRQDSAQSPKHQKRVFSEREPLLSGNEELLDPDDPRVSPLNLKRIKLLRSILWTVLLFNTGLFLLVLVSDFISIPGINSRGKSFLELDLVIFCILTGAITLWCFSVPAYYERILGYISFALVALDVVVAVSVPDLRDGFGLFGNMLMLWVLANLLLNCFADFWVEQGKAQQEIRYTGRIEKRKSLFEICVTGIKIFLKFLLLLVIWNISLTLWLLAFDSHEKPWGKMIPVNEDQFKVHLACFGNVSSGSNGTADSKPSEPSKPKQPIVLVEGGQHTSSEQFQEWIQELYHMNKIERYCIWDRPGYGFSDSASSPTSVGIIVEYLMEALKKEGIEGPYSAVGFDVGGLYSKVFALRNAGQMHSMLLVDSWHEDLLTHWPFSGPNKKNEKRKTFRDILELMDSWQGFKVWVRGVVSPLGVVRSIHWFFHPKSYLSKSRIFGRDMVHSSKYLRARLQEQVTASVLSYNEVHTADVGSIPLSVILSEFMIKKSLNWGKWQRELTKISSKCLEWVVAETSGHYIWESPKGRNNVQQVLLRLVSEKTNY</sequence>
<keyword evidence="2" id="KW-0812">Transmembrane</keyword>
<dbReference type="PANTHER" id="PTHR43139:SF52">
    <property type="entry name" value="SI:DKEY-122A22.2"/>
    <property type="match status" value="1"/>
</dbReference>
<dbReference type="RefSeq" id="XP_018712768.1">
    <property type="nucleotide sequence ID" value="XM_018857176.1"/>
</dbReference>
<evidence type="ECO:0000313" key="4">
    <source>
        <dbReference type="EMBL" id="OBA22272.1"/>
    </source>
</evidence>
<dbReference type="GeneID" id="30030152"/>
<feature type="region of interest" description="Disordered" evidence="1">
    <location>
        <begin position="1"/>
        <end position="48"/>
    </location>
</feature>
<dbReference type="InterPro" id="IPR019431">
    <property type="entry name" value="DUF2417"/>
</dbReference>
<dbReference type="InterPro" id="IPR029058">
    <property type="entry name" value="AB_hydrolase_fold"/>
</dbReference>
<evidence type="ECO:0000259" key="3">
    <source>
        <dbReference type="Pfam" id="PF00561"/>
    </source>
</evidence>
<evidence type="ECO:0000256" key="1">
    <source>
        <dbReference type="SAM" id="MobiDB-lite"/>
    </source>
</evidence>
<protein>
    <recommendedName>
        <fullName evidence="3">AB hydrolase-1 domain-containing protein</fullName>
    </recommendedName>
</protein>
<feature type="transmembrane region" description="Helical" evidence="2">
    <location>
        <begin position="131"/>
        <end position="151"/>
    </location>
</feature>
<evidence type="ECO:0000313" key="5">
    <source>
        <dbReference type="Proteomes" id="UP000092555"/>
    </source>
</evidence>
<feature type="transmembrane region" description="Helical" evidence="2">
    <location>
        <begin position="163"/>
        <end position="182"/>
    </location>
</feature>
<dbReference type="InterPro" id="IPR000073">
    <property type="entry name" value="AB_hydrolase_1"/>
</dbReference>
<feature type="domain" description="AB hydrolase-1" evidence="3">
    <location>
        <begin position="284"/>
        <end position="415"/>
    </location>
</feature>
<dbReference type="GO" id="GO:0005783">
    <property type="term" value="C:endoplasmic reticulum"/>
    <property type="evidence" value="ECO:0007669"/>
    <property type="project" value="TreeGrafter"/>
</dbReference>
<dbReference type="PANTHER" id="PTHR43139">
    <property type="entry name" value="SI:DKEY-122A22.2"/>
    <property type="match status" value="1"/>
</dbReference>
<dbReference type="OrthoDB" id="164921at2759"/>
<dbReference type="STRING" id="869754.A0A1A0HEE4"/>
<feature type="transmembrane region" description="Helical" evidence="2">
    <location>
        <begin position="69"/>
        <end position="95"/>
    </location>
</feature>
<keyword evidence="2" id="KW-0472">Membrane</keyword>
<keyword evidence="2" id="KW-1133">Transmembrane helix</keyword>
<dbReference type="SUPFAM" id="SSF53474">
    <property type="entry name" value="alpha/beta-Hydrolases"/>
    <property type="match status" value="1"/>
</dbReference>
<dbReference type="Gene3D" id="3.40.50.1820">
    <property type="entry name" value="alpha/beta hydrolase"/>
    <property type="match status" value="1"/>
</dbReference>
<dbReference type="InterPro" id="IPR052370">
    <property type="entry name" value="Meta-cleavage_hydrolase"/>
</dbReference>
<dbReference type="AlphaFoldDB" id="A0A1A0HEE4"/>
<accession>A0A1A0HEE4</accession>
<name>A0A1A0HEE4_9ASCO</name>
<dbReference type="Pfam" id="PF00561">
    <property type="entry name" value="Abhydrolase_1"/>
    <property type="match status" value="1"/>
</dbReference>
<reference evidence="4 5" key="1">
    <citation type="submission" date="2016-05" db="EMBL/GenBank/DDBJ databases">
        <title>Comparative genomics of biotechnologically important yeasts.</title>
        <authorList>
            <consortium name="DOE Joint Genome Institute"/>
            <person name="Riley R."/>
            <person name="Haridas S."/>
            <person name="Wolfe K.H."/>
            <person name="Lopes M.R."/>
            <person name="Hittinger C.T."/>
            <person name="Goker M."/>
            <person name="Salamov A."/>
            <person name="Wisecaver J."/>
            <person name="Long T.M."/>
            <person name="Aerts A.L."/>
            <person name="Barry K."/>
            <person name="Choi C."/>
            <person name="Clum A."/>
            <person name="Coughlan A.Y."/>
            <person name="Deshpande S."/>
            <person name="Douglass A.P."/>
            <person name="Hanson S.J."/>
            <person name="Klenk H.-P."/>
            <person name="LaButti K."/>
            <person name="Lapidus A."/>
            <person name="Lindquist E."/>
            <person name="Lipzen A."/>
            <person name="Meier-kolthoff J.P."/>
            <person name="Ohm R.A."/>
            <person name="Otillar R.P."/>
            <person name="Pangilinan J."/>
            <person name="Peng Y."/>
            <person name="Rokas A."/>
            <person name="Rosa C.A."/>
            <person name="Scheuner C."/>
            <person name="Sibirny A.A."/>
            <person name="Slot J.C."/>
            <person name="Stielow J.B."/>
            <person name="Sun H."/>
            <person name="Kurtzman C.P."/>
            <person name="Blackwell M."/>
            <person name="Grigoriev I.V."/>
            <person name="Jeffries T.W."/>
        </authorList>
    </citation>
    <scope>NUCLEOTIDE SEQUENCE [LARGE SCALE GENOMIC DNA]</scope>
    <source>
        <strain evidence="4 5">NRRL YB-4993</strain>
    </source>
</reference>
<feature type="transmembrane region" description="Helical" evidence="2">
    <location>
        <begin position="203"/>
        <end position="234"/>
    </location>
</feature>
<dbReference type="Pfam" id="PF10329">
    <property type="entry name" value="DUF2417"/>
    <property type="match status" value="1"/>
</dbReference>
<comment type="caution">
    <text evidence="4">The sequence shown here is derived from an EMBL/GenBank/DDBJ whole genome shotgun (WGS) entry which is preliminary data.</text>
</comment>
<organism evidence="4 5">
    <name type="scientific">Metschnikowia bicuspidata var. bicuspidata NRRL YB-4993</name>
    <dbReference type="NCBI Taxonomy" id="869754"/>
    <lineage>
        <taxon>Eukaryota</taxon>
        <taxon>Fungi</taxon>
        <taxon>Dikarya</taxon>
        <taxon>Ascomycota</taxon>
        <taxon>Saccharomycotina</taxon>
        <taxon>Pichiomycetes</taxon>
        <taxon>Metschnikowiaceae</taxon>
        <taxon>Metschnikowia</taxon>
    </lineage>
</organism>
<keyword evidence="5" id="KW-1185">Reference proteome</keyword>
<dbReference type="Proteomes" id="UP000092555">
    <property type="component" value="Unassembled WGS sequence"/>
</dbReference>
<gene>
    <name evidence="4" type="ORF">METBIDRAFT_39790</name>
</gene>